<reference evidence="2 3" key="1">
    <citation type="submission" date="2019-02" db="EMBL/GenBank/DDBJ databases">
        <title>Deep-cultivation of Planctomycetes and their phenomic and genomic characterization uncovers novel biology.</title>
        <authorList>
            <person name="Wiegand S."/>
            <person name="Jogler M."/>
            <person name="Boedeker C."/>
            <person name="Pinto D."/>
            <person name="Vollmers J."/>
            <person name="Rivas-Marin E."/>
            <person name="Kohn T."/>
            <person name="Peeters S.H."/>
            <person name="Heuer A."/>
            <person name="Rast P."/>
            <person name="Oberbeckmann S."/>
            <person name="Bunk B."/>
            <person name="Jeske O."/>
            <person name="Meyerdierks A."/>
            <person name="Storesund J.E."/>
            <person name="Kallscheuer N."/>
            <person name="Luecker S."/>
            <person name="Lage O.M."/>
            <person name="Pohl T."/>
            <person name="Merkel B.J."/>
            <person name="Hornburger P."/>
            <person name="Mueller R.-W."/>
            <person name="Bruemmer F."/>
            <person name="Labrenz M."/>
            <person name="Spormann A.M."/>
            <person name="Op den Camp H."/>
            <person name="Overmann J."/>
            <person name="Amann R."/>
            <person name="Jetten M.S.M."/>
            <person name="Mascher T."/>
            <person name="Medema M.H."/>
            <person name="Devos D.P."/>
            <person name="Kaster A.-K."/>
            <person name="Ovreas L."/>
            <person name="Rohde M."/>
            <person name="Galperin M.Y."/>
            <person name="Jogler C."/>
        </authorList>
    </citation>
    <scope>NUCLEOTIDE SEQUENCE [LARGE SCALE GENOMIC DNA]</scope>
    <source>
        <strain evidence="2 3">Pla110</strain>
    </source>
</reference>
<dbReference type="EMBL" id="CP036281">
    <property type="protein sequence ID" value="QDU80056.1"/>
    <property type="molecule type" value="Genomic_DNA"/>
</dbReference>
<keyword evidence="1" id="KW-0812">Transmembrane</keyword>
<feature type="transmembrane region" description="Helical" evidence="1">
    <location>
        <begin position="20"/>
        <end position="43"/>
    </location>
</feature>
<dbReference type="RefSeq" id="WP_197440599.1">
    <property type="nucleotide sequence ID" value="NZ_CP036281.1"/>
</dbReference>
<dbReference type="Pfam" id="PF14316">
    <property type="entry name" value="DUF4381"/>
    <property type="match status" value="1"/>
</dbReference>
<keyword evidence="1" id="KW-0472">Membrane</keyword>
<dbReference type="Proteomes" id="UP000317178">
    <property type="component" value="Chromosome"/>
</dbReference>
<gene>
    <name evidence="2" type="ORF">Pla110_17780</name>
</gene>
<keyword evidence="1" id="KW-1133">Transmembrane helix</keyword>
<evidence type="ECO:0000256" key="1">
    <source>
        <dbReference type="SAM" id="Phobius"/>
    </source>
</evidence>
<accession>A0A518CLG0</accession>
<name>A0A518CLG0_9PLAN</name>
<proteinExistence type="predicted"/>
<organism evidence="2 3">
    <name type="scientific">Polystyrenella longa</name>
    <dbReference type="NCBI Taxonomy" id="2528007"/>
    <lineage>
        <taxon>Bacteria</taxon>
        <taxon>Pseudomonadati</taxon>
        <taxon>Planctomycetota</taxon>
        <taxon>Planctomycetia</taxon>
        <taxon>Planctomycetales</taxon>
        <taxon>Planctomycetaceae</taxon>
        <taxon>Polystyrenella</taxon>
    </lineage>
</organism>
<protein>
    <recommendedName>
        <fullName evidence="4">DUF4381 domain-containing protein</fullName>
    </recommendedName>
</protein>
<dbReference type="InterPro" id="IPR025489">
    <property type="entry name" value="DUF4381"/>
</dbReference>
<dbReference type="AlphaFoldDB" id="A0A518CLG0"/>
<evidence type="ECO:0008006" key="4">
    <source>
        <dbReference type="Google" id="ProtNLM"/>
    </source>
</evidence>
<evidence type="ECO:0000313" key="3">
    <source>
        <dbReference type="Proteomes" id="UP000317178"/>
    </source>
</evidence>
<dbReference type="KEGG" id="plon:Pla110_17780"/>
<sequence length="160" mass="18115">MKEAPTSLDAMHDIVVPAPVSWWPLAPGWYVVLALVVCFVFYLTCRSVSRWQSNAYRRAALKELEMANDPSTICELLRRTALAVVPRSIVASQKETAWPQWLESTCPVAMSERVETQLNYGPYASNSSAEDIIELKEYASAWIKQHRYPLSEKLVNADHS</sequence>
<keyword evidence="3" id="KW-1185">Reference proteome</keyword>
<evidence type="ECO:0000313" key="2">
    <source>
        <dbReference type="EMBL" id="QDU80056.1"/>
    </source>
</evidence>